<feature type="region of interest" description="Disordered" evidence="1">
    <location>
        <begin position="199"/>
        <end position="224"/>
    </location>
</feature>
<accession>A0A6H1U793</accession>
<evidence type="ECO:0000313" key="4">
    <source>
        <dbReference type="Proteomes" id="UP000500857"/>
    </source>
</evidence>
<feature type="transmembrane region" description="Helical" evidence="2">
    <location>
        <begin position="12"/>
        <end position="33"/>
    </location>
</feature>
<gene>
    <name evidence="3" type="ORF">HCG48_22965</name>
</gene>
<dbReference type="EMBL" id="CP051167">
    <property type="protein sequence ID" value="QIZ73903.1"/>
    <property type="molecule type" value="Genomic_DNA"/>
</dbReference>
<dbReference type="RefSeq" id="WP_168572035.1">
    <property type="nucleotide sequence ID" value="NZ_CP051167.1"/>
</dbReference>
<evidence type="ECO:0000256" key="1">
    <source>
        <dbReference type="SAM" id="MobiDB-lite"/>
    </source>
</evidence>
<evidence type="ECO:0000313" key="3">
    <source>
        <dbReference type="EMBL" id="QIZ73903.1"/>
    </source>
</evidence>
<feature type="transmembrane region" description="Helical" evidence="2">
    <location>
        <begin position="134"/>
        <end position="161"/>
    </location>
</feature>
<proteinExistence type="predicted"/>
<feature type="transmembrane region" description="Helical" evidence="2">
    <location>
        <begin position="97"/>
        <end position="114"/>
    </location>
</feature>
<keyword evidence="2" id="KW-0472">Membrane</keyword>
<feature type="compositionally biased region" description="Basic and acidic residues" evidence="1">
    <location>
        <begin position="215"/>
        <end position="224"/>
    </location>
</feature>
<dbReference type="Proteomes" id="UP000500857">
    <property type="component" value="Chromosome"/>
</dbReference>
<name>A0A6H1U793_9CYAN</name>
<keyword evidence="4" id="KW-1185">Reference proteome</keyword>
<evidence type="ECO:0000256" key="2">
    <source>
        <dbReference type="SAM" id="Phobius"/>
    </source>
</evidence>
<sequence>MRAFWFDPFLWIHLAGIAALPLFLELCWIGFALGDPILPVWLEFSLPVAIAVLPVVWMQWSRPFYIFSILVVALKPIRLTDAQRRLLTLFKRGQNRFLALIVPVVPIAAAWFLYRSAPAASGIADWLPSWRLLGLAIAAISLLAAHLFIQVPVSVLGVMLAQQNEFEDVEPFPVEQIPQNFSLFGLDVDRLLPELVAAMPPSSPATADAEPSPADEDRPASEGS</sequence>
<feature type="transmembrane region" description="Helical" evidence="2">
    <location>
        <begin position="40"/>
        <end position="58"/>
    </location>
</feature>
<reference evidence="3 4" key="1">
    <citation type="submission" date="2020-04" db="EMBL/GenBank/DDBJ databases">
        <authorList>
            <person name="Basu S."/>
            <person name="Maruthanayagam V."/>
            <person name="Chakraborty S."/>
            <person name="Pramanik A."/>
            <person name="Mukherjee J."/>
            <person name="Brink B."/>
        </authorList>
    </citation>
    <scope>NUCLEOTIDE SEQUENCE [LARGE SCALE GENOMIC DNA]</scope>
    <source>
        <strain evidence="3 4">AP17</strain>
    </source>
</reference>
<keyword evidence="2" id="KW-1133">Transmembrane helix</keyword>
<dbReference type="KEGG" id="oxy:HCG48_22965"/>
<keyword evidence="2" id="KW-0812">Transmembrane</keyword>
<dbReference type="InterPro" id="IPR049610">
    <property type="entry name" value="LCTMP-like"/>
</dbReference>
<dbReference type="AlphaFoldDB" id="A0A6H1U793"/>
<dbReference type="NCBIfam" id="NF033183">
    <property type="entry name" value="colliding_TM"/>
    <property type="match status" value="1"/>
</dbReference>
<protein>
    <submittedName>
        <fullName evidence="3">Low-complexity tail membrane protein</fullName>
    </submittedName>
</protein>
<organism evidence="3 4">
    <name type="scientific">Oxynema aestuarii AP17</name>
    <dbReference type="NCBI Taxonomy" id="2064643"/>
    <lineage>
        <taxon>Bacteria</taxon>
        <taxon>Bacillati</taxon>
        <taxon>Cyanobacteriota</taxon>
        <taxon>Cyanophyceae</taxon>
        <taxon>Oscillatoriophycideae</taxon>
        <taxon>Oscillatoriales</taxon>
        <taxon>Oscillatoriaceae</taxon>
        <taxon>Oxynema</taxon>
        <taxon>Oxynema aestuarii</taxon>
    </lineage>
</organism>